<evidence type="ECO:0000313" key="2">
    <source>
        <dbReference type="Proteomes" id="UP001458880"/>
    </source>
</evidence>
<name>A0AAW1MC01_POPJA</name>
<evidence type="ECO:0000313" key="1">
    <source>
        <dbReference type="EMBL" id="KAK9745041.1"/>
    </source>
</evidence>
<proteinExistence type="predicted"/>
<dbReference type="AlphaFoldDB" id="A0AAW1MC01"/>
<dbReference type="EMBL" id="JASPKY010000052">
    <property type="protein sequence ID" value="KAK9745041.1"/>
    <property type="molecule type" value="Genomic_DNA"/>
</dbReference>
<protein>
    <submittedName>
        <fullName evidence="1">Uncharacterized protein</fullName>
    </submittedName>
</protein>
<gene>
    <name evidence="1" type="ORF">QE152_g7259</name>
</gene>
<organism evidence="1 2">
    <name type="scientific">Popillia japonica</name>
    <name type="common">Japanese beetle</name>
    <dbReference type="NCBI Taxonomy" id="7064"/>
    <lineage>
        <taxon>Eukaryota</taxon>
        <taxon>Metazoa</taxon>
        <taxon>Ecdysozoa</taxon>
        <taxon>Arthropoda</taxon>
        <taxon>Hexapoda</taxon>
        <taxon>Insecta</taxon>
        <taxon>Pterygota</taxon>
        <taxon>Neoptera</taxon>
        <taxon>Endopterygota</taxon>
        <taxon>Coleoptera</taxon>
        <taxon>Polyphaga</taxon>
        <taxon>Scarabaeiformia</taxon>
        <taxon>Scarabaeidae</taxon>
        <taxon>Rutelinae</taxon>
        <taxon>Popillia</taxon>
    </lineage>
</organism>
<sequence length="98" mass="11224">MTSARLQCYAAFLSRFDYKVVFRKGSENINADCLSQAPLTDESTPYTDGAINEEVFLSEETINAIYTPRITFDSILILLYENCTKMKLQIWNLPWITG</sequence>
<accession>A0AAW1MC01</accession>
<comment type="caution">
    <text evidence="1">The sequence shown here is derived from an EMBL/GenBank/DDBJ whole genome shotgun (WGS) entry which is preliminary data.</text>
</comment>
<dbReference type="Proteomes" id="UP001458880">
    <property type="component" value="Unassembled WGS sequence"/>
</dbReference>
<keyword evidence="2" id="KW-1185">Reference proteome</keyword>
<reference evidence="1 2" key="1">
    <citation type="journal article" date="2024" name="BMC Genomics">
        <title>De novo assembly and annotation of Popillia japonica's genome with initial clues to its potential as an invasive pest.</title>
        <authorList>
            <person name="Cucini C."/>
            <person name="Boschi S."/>
            <person name="Funari R."/>
            <person name="Cardaioli E."/>
            <person name="Iannotti N."/>
            <person name="Marturano G."/>
            <person name="Paoli F."/>
            <person name="Bruttini M."/>
            <person name="Carapelli A."/>
            <person name="Frati F."/>
            <person name="Nardi F."/>
        </authorList>
    </citation>
    <scope>NUCLEOTIDE SEQUENCE [LARGE SCALE GENOMIC DNA]</scope>
    <source>
        <strain evidence="1">DMR45628</strain>
    </source>
</reference>